<sequence length="477" mass="50529">MALDNAVIVAYLVGMVAMGWWGMRRATTKSEYLVAGRRLGGPMYSGTMSAIVLGGASTVGGVGLGYKFGISGAWLVLAIGLGILLLSAAYARRIQRLKVYTVSDMLDIRYGGSSASVSGVVMWGYALMLTVTSLGASSTIFKVLFGFDRWSSILLAGGIVVLYSVLGGMWSISMTDIVQFIVKTVGILFLLLPFALIKAGGFEGMRERLDASFFDFTAIGGDTIVTYLVIYTLGLLIGQDIWQRVFTARSSNVATWGGITSGLYCVIYAFAGALIGMATKALYPDLPSRDDAFATAVENLLPMGVRGLVLAAALAALMSTSSGALIASSTVAANDIWPRLTKRISDMKEDVHANRIFTLVLGIVAIVLAILIEGVIAALTVAYNLLVGGLLVTIVGGLIWKRGNRQGALASMITGAITVVIVMITAGLEANEVVYYGLGVSLVSYVVVSLLTPPTDKAVLEHWNRRVNGEDKEEVPT</sequence>
<protein>
    <submittedName>
        <fullName evidence="10">Sodium:solute symporter</fullName>
    </submittedName>
</protein>
<evidence type="ECO:0000256" key="6">
    <source>
        <dbReference type="ARBA" id="ARBA00022989"/>
    </source>
</evidence>
<dbReference type="PANTHER" id="PTHR48086">
    <property type="entry name" value="SODIUM/PROLINE SYMPORTER-RELATED"/>
    <property type="match status" value="1"/>
</dbReference>
<feature type="transmembrane region" description="Helical" evidence="9">
    <location>
        <begin position="308"/>
        <end position="333"/>
    </location>
</feature>
<dbReference type="Pfam" id="PF00474">
    <property type="entry name" value="SSF"/>
    <property type="match status" value="1"/>
</dbReference>
<reference evidence="10 11" key="1">
    <citation type="submission" date="2021-12" db="EMBL/GenBank/DDBJ databases">
        <title>Genome sequence of Kibdelosporangium philippinense ATCC 49844.</title>
        <authorList>
            <person name="Fedorov E.A."/>
            <person name="Omeragic M."/>
            <person name="Shalygina K.F."/>
            <person name="Maclea K.S."/>
        </authorList>
    </citation>
    <scope>NUCLEOTIDE SEQUENCE [LARGE SCALE GENOMIC DNA]</scope>
    <source>
        <strain evidence="10 11">ATCC 49844</strain>
    </source>
</reference>
<feature type="transmembrane region" description="Helical" evidence="9">
    <location>
        <begin position="72"/>
        <end position="91"/>
    </location>
</feature>
<feature type="transmembrane region" description="Helical" evidence="9">
    <location>
        <begin position="177"/>
        <end position="196"/>
    </location>
</feature>
<dbReference type="EMBL" id="JAJVCN010000004">
    <property type="protein sequence ID" value="MCE7010606.1"/>
    <property type="molecule type" value="Genomic_DNA"/>
</dbReference>
<keyword evidence="7 9" id="KW-0472">Membrane</keyword>
<keyword evidence="4" id="KW-1003">Cell membrane</keyword>
<evidence type="ECO:0000256" key="1">
    <source>
        <dbReference type="ARBA" id="ARBA00004141"/>
    </source>
</evidence>
<evidence type="ECO:0000256" key="2">
    <source>
        <dbReference type="ARBA" id="ARBA00006434"/>
    </source>
</evidence>
<evidence type="ECO:0000256" key="5">
    <source>
        <dbReference type="ARBA" id="ARBA00022692"/>
    </source>
</evidence>
<dbReference type="InterPro" id="IPR038377">
    <property type="entry name" value="Na/Glc_symporter_sf"/>
</dbReference>
<feature type="transmembrane region" description="Helical" evidence="9">
    <location>
        <begin position="407"/>
        <end position="428"/>
    </location>
</feature>
<feature type="transmembrane region" description="Helical" evidence="9">
    <location>
        <begin position="258"/>
        <end position="278"/>
    </location>
</feature>
<evidence type="ECO:0000256" key="8">
    <source>
        <dbReference type="RuleBase" id="RU362091"/>
    </source>
</evidence>
<comment type="subcellular location">
    <subcellularLocation>
        <location evidence="1">Membrane</location>
        <topology evidence="1">Multi-pass membrane protein</topology>
    </subcellularLocation>
</comment>
<feature type="transmembrane region" description="Helical" evidence="9">
    <location>
        <begin position="434"/>
        <end position="452"/>
    </location>
</feature>
<dbReference type="CDD" id="cd11479">
    <property type="entry name" value="SLC5sbd_u3"/>
    <property type="match status" value="1"/>
</dbReference>
<evidence type="ECO:0000256" key="7">
    <source>
        <dbReference type="ARBA" id="ARBA00023136"/>
    </source>
</evidence>
<dbReference type="Gene3D" id="1.20.1730.10">
    <property type="entry name" value="Sodium/glucose cotransporter"/>
    <property type="match status" value="1"/>
</dbReference>
<evidence type="ECO:0000256" key="4">
    <source>
        <dbReference type="ARBA" id="ARBA00022475"/>
    </source>
</evidence>
<keyword evidence="11" id="KW-1185">Reference proteome</keyword>
<gene>
    <name evidence="10" type="ORF">LWC34_48555</name>
</gene>
<dbReference type="InterPro" id="IPR001734">
    <property type="entry name" value="Na/solute_symporter"/>
</dbReference>
<dbReference type="InterPro" id="IPR050277">
    <property type="entry name" value="Sodium:Solute_Symporter"/>
</dbReference>
<organism evidence="10 11">
    <name type="scientific">Kibdelosporangium philippinense</name>
    <dbReference type="NCBI Taxonomy" id="211113"/>
    <lineage>
        <taxon>Bacteria</taxon>
        <taxon>Bacillati</taxon>
        <taxon>Actinomycetota</taxon>
        <taxon>Actinomycetes</taxon>
        <taxon>Pseudonocardiales</taxon>
        <taxon>Pseudonocardiaceae</taxon>
        <taxon>Kibdelosporangium</taxon>
    </lineage>
</organism>
<accession>A0ABS8ZSB9</accession>
<keyword evidence="5 9" id="KW-0812">Transmembrane</keyword>
<keyword evidence="3" id="KW-0813">Transport</keyword>
<feature type="transmembrane region" description="Helical" evidence="9">
    <location>
        <begin position="6"/>
        <end position="23"/>
    </location>
</feature>
<dbReference type="RefSeq" id="WP_233732658.1">
    <property type="nucleotide sequence ID" value="NZ_JAJVCN010000004.1"/>
</dbReference>
<dbReference type="PROSITE" id="PS50283">
    <property type="entry name" value="NA_SOLUT_SYMP_3"/>
    <property type="match status" value="1"/>
</dbReference>
<proteinExistence type="inferred from homology"/>
<feature type="transmembrane region" description="Helical" evidence="9">
    <location>
        <begin position="216"/>
        <end position="237"/>
    </location>
</feature>
<dbReference type="InterPro" id="IPR018212">
    <property type="entry name" value="Na/solute_symporter_CS"/>
</dbReference>
<comment type="similarity">
    <text evidence="2 8">Belongs to the sodium:solute symporter (SSF) (TC 2.A.21) family.</text>
</comment>
<dbReference type="PROSITE" id="PS00457">
    <property type="entry name" value="NA_SOLUT_SYMP_2"/>
    <property type="match status" value="1"/>
</dbReference>
<dbReference type="PANTHER" id="PTHR48086:SF7">
    <property type="entry name" value="SODIUM-SOLUTE SYMPORTER-RELATED"/>
    <property type="match status" value="1"/>
</dbReference>
<feature type="transmembrane region" description="Helical" evidence="9">
    <location>
        <begin position="112"/>
        <end position="130"/>
    </location>
</feature>
<evidence type="ECO:0000313" key="11">
    <source>
        <dbReference type="Proteomes" id="UP001521150"/>
    </source>
</evidence>
<evidence type="ECO:0000313" key="10">
    <source>
        <dbReference type="EMBL" id="MCE7010606.1"/>
    </source>
</evidence>
<name>A0ABS8ZSB9_9PSEU</name>
<feature type="transmembrane region" description="Helical" evidence="9">
    <location>
        <begin position="354"/>
        <end position="376"/>
    </location>
</feature>
<keyword evidence="6 9" id="KW-1133">Transmembrane helix</keyword>
<feature type="transmembrane region" description="Helical" evidence="9">
    <location>
        <begin position="382"/>
        <end position="400"/>
    </location>
</feature>
<feature type="transmembrane region" description="Helical" evidence="9">
    <location>
        <begin position="44"/>
        <end position="66"/>
    </location>
</feature>
<dbReference type="Proteomes" id="UP001521150">
    <property type="component" value="Unassembled WGS sequence"/>
</dbReference>
<evidence type="ECO:0000256" key="3">
    <source>
        <dbReference type="ARBA" id="ARBA00022448"/>
    </source>
</evidence>
<feature type="transmembrane region" description="Helical" evidence="9">
    <location>
        <begin position="150"/>
        <end position="170"/>
    </location>
</feature>
<comment type="caution">
    <text evidence="10">The sequence shown here is derived from an EMBL/GenBank/DDBJ whole genome shotgun (WGS) entry which is preliminary data.</text>
</comment>
<evidence type="ECO:0000256" key="9">
    <source>
        <dbReference type="SAM" id="Phobius"/>
    </source>
</evidence>